<sequence length="45" mass="4942">MKLTEQEQAAVSRGMIEGLLRALHAEGVLPPERLELVLELLCAGR</sequence>
<name>A0AAW4W3Q0_9FIRM</name>
<evidence type="ECO:0000313" key="2">
    <source>
        <dbReference type="Proteomes" id="UP001298753"/>
    </source>
</evidence>
<dbReference type="EMBL" id="JAJEPX010000036">
    <property type="protein sequence ID" value="MCC2177509.1"/>
    <property type="molecule type" value="Genomic_DNA"/>
</dbReference>
<reference evidence="1 2" key="1">
    <citation type="submission" date="2021-10" db="EMBL/GenBank/DDBJ databases">
        <title>Anaerobic single-cell dispensing facilitates the cultivation of human gut bacteria.</title>
        <authorList>
            <person name="Afrizal A."/>
        </authorList>
    </citation>
    <scope>NUCLEOTIDE SEQUENCE [LARGE SCALE GENOMIC DNA]</scope>
    <source>
        <strain evidence="1 2">CLA-AA-H270</strain>
    </source>
</reference>
<organism evidence="1 2">
    <name type="scientific">Agathobaculum butyriciproducens</name>
    <dbReference type="NCBI Taxonomy" id="1628085"/>
    <lineage>
        <taxon>Bacteria</taxon>
        <taxon>Bacillati</taxon>
        <taxon>Bacillota</taxon>
        <taxon>Clostridia</taxon>
        <taxon>Eubacteriales</taxon>
        <taxon>Butyricicoccaceae</taxon>
        <taxon>Agathobaculum</taxon>
    </lineage>
</organism>
<dbReference type="AlphaFoldDB" id="A0AAW4W3Q0"/>
<gene>
    <name evidence="1" type="ORF">LKD22_10305</name>
</gene>
<dbReference type="Proteomes" id="UP001298753">
    <property type="component" value="Unassembled WGS sequence"/>
</dbReference>
<keyword evidence="2" id="KW-1185">Reference proteome</keyword>
<accession>A0AAW4W3Q0</accession>
<dbReference type="RefSeq" id="WP_158574396.1">
    <property type="nucleotide sequence ID" value="NZ_DBEZDI010000013.1"/>
</dbReference>
<protein>
    <submittedName>
        <fullName evidence="1">Uncharacterized protein</fullName>
    </submittedName>
</protein>
<proteinExistence type="predicted"/>
<evidence type="ECO:0000313" key="1">
    <source>
        <dbReference type="EMBL" id="MCC2177509.1"/>
    </source>
</evidence>
<dbReference type="GeneID" id="98661503"/>
<comment type="caution">
    <text evidence="1">The sequence shown here is derived from an EMBL/GenBank/DDBJ whole genome shotgun (WGS) entry which is preliminary data.</text>
</comment>